<dbReference type="SUPFAM" id="SSF46785">
    <property type="entry name" value="Winged helix' DNA-binding domain"/>
    <property type="match status" value="1"/>
</dbReference>
<dbReference type="PROSITE" id="PS50995">
    <property type="entry name" value="HTH_MARR_2"/>
    <property type="match status" value="1"/>
</dbReference>
<feature type="domain" description="HTH marR-type" evidence="2">
    <location>
        <begin position="1"/>
        <end position="136"/>
    </location>
</feature>
<dbReference type="Proteomes" id="UP000448943">
    <property type="component" value="Unassembled WGS sequence"/>
</dbReference>
<dbReference type="SMART" id="SM00347">
    <property type="entry name" value="HTH_MARR"/>
    <property type="match status" value="1"/>
</dbReference>
<dbReference type="PANTHER" id="PTHR33164">
    <property type="entry name" value="TRANSCRIPTIONAL REGULATOR, MARR FAMILY"/>
    <property type="match status" value="1"/>
</dbReference>
<proteinExistence type="predicted"/>
<accession>A0A6N9Q293</accession>
<evidence type="ECO:0000256" key="1">
    <source>
        <dbReference type="ARBA" id="ARBA00023125"/>
    </source>
</evidence>
<protein>
    <submittedName>
        <fullName evidence="3">MarR family transcriptional regulator</fullName>
    </submittedName>
</protein>
<dbReference type="PANTHER" id="PTHR33164:SF57">
    <property type="entry name" value="MARR-FAMILY TRANSCRIPTIONAL REGULATOR"/>
    <property type="match status" value="1"/>
</dbReference>
<dbReference type="AlphaFoldDB" id="A0A6N9Q293"/>
<dbReference type="InterPro" id="IPR036388">
    <property type="entry name" value="WH-like_DNA-bd_sf"/>
</dbReference>
<dbReference type="EMBL" id="SIJB01000017">
    <property type="protein sequence ID" value="NBI28730.1"/>
    <property type="molecule type" value="Genomic_DNA"/>
</dbReference>
<evidence type="ECO:0000313" key="4">
    <source>
        <dbReference type="Proteomes" id="UP000448943"/>
    </source>
</evidence>
<dbReference type="GO" id="GO:0006950">
    <property type="term" value="P:response to stress"/>
    <property type="evidence" value="ECO:0007669"/>
    <property type="project" value="TreeGrafter"/>
</dbReference>
<dbReference type="InterPro" id="IPR039422">
    <property type="entry name" value="MarR/SlyA-like"/>
</dbReference>
<reference evidence="3 4" key="1">
    <citation type="submission" date="2019-01" db="EMBL/GenBank/DDBJ databases">
        <title>Chengkuizengella sp. nov., isolated from deep-sea sediment of East Pacific Ocean.</title>
        <authorList>
            <person name="Yang J."/>
            <person name="Lai Q."/>
            <person name="Shao Z."/>
        </authorList>
    </citation>
    <scope>NUCLEOTIDE SEQUENCE [LARGE SCALE GENOMIC DNA]</scope>
    <source>
        <strain evidence="3 4">YPA3-1-1</strain>
    </source>
</reference>
<gene>
    <name evidence="3" type="ORF">ERL59_07145</name>
</gene>
<organism evidence="3 4">
    <name type="scientific">Chengkuizengella marina</name>
    <dbReference type="NCBI Taxonomy" id="2507566"/>
    <lineage>
        <taxon>Bacteria</taxon>
        <taxon>Bacillati</taxon>
        <taxon>Bacillota</taxon>
        <taxon>Bacilli</taxon>
        <taxon>Bacillales</taxon>
        <taxon>Paenibacillaceae</taxon>
        <taxon>Chengkuizengella</taxon>
    </lineage>
</organism>
<dbReference type="GO" id="GO:0003677">
    <property type="term" value="F:DNA binding"/>
    <property type="evidence" value="ECO:0007669"/>
    <property type="project" value="UniProtKB-KW"/>
</dbReference>
<keyword evidence="1" id="KW-0238">DNA-binding</keyword>
<dbReference type="OrthoDB" id="1853358at2"/>
<dbReference type="Gene3D" id="1.10.10.10">
    <property type="entry name" value="Winged helix-like DNA-binding domain superfamily/Winged helix DNA-binding domain"/>
    <property type="match status" value="1"/>
</dbReference>
<evidence type="ECO:0000313" key="3">
    <source>
        <dbReference type="EMBL" id="NBI28730.1"/>
    </source>
</evidence>
<comment type="caution">
    <text evidence="3">The sequence shown here is derived from an EMBL/GenBank/DDBJ whole genome shotgun (WGS) entry which is preliminary data.</text>
</comment>
<dbReference type="GO" id="GO:0003700">
    <property type="term" value="F:DNA-binding transcription factor activity"/>
    <property type="evidence" value="ECO:0007669"/>
    <property type="project" value="InterPro"/>
</dbReference>
<dbReference type="InterPro" id="IPR036390">
    <property type="entry name" value="WH_DNA-bd_sf"/>
</dbReference>
<dbReference type="PRINTS" id="PR00598">
    <property type="entry name" value="HTHMARR"/>
</dbReference>
<evidence type="ECO:0000259" key="2">
    <source>
        <dbReference type="PROSITE" id="PS50995"/>
    </source>
</evidence>
<dbReference type="InterPro" id="IPR000835">
    <property type="entry name" value="HTH_MarR-typ"/>
</dbReference>
<dbReference type="RefSeq" id="WP_160645524.1">
    <property type="nucleotide sequence ID" value="NZ_SIJB01000017.1"/>
</dbReference>
<keyword evidence="4" id="KW-1185">Reference proteome</keyword>
<dbReference type="Pfam" id="PF01047">
    <property type="entry name" value="MarR"/>
    <property type="match status" value="1"/>
</dbReference>
<name>A0A6N9Q293_9BACL</name>
<sequence length="150" mass="17290">MNQFRESMFILSRKFGILNEQSCVNCCGKELSLVQSHILYEVNRQNQPSMQDIASALSMDITTFSRQVKNLIDKNLIKKTPDLKDNRIHILSLTDKGKEIQSKIDLEFNIYLEQVFSQLSEFERDTIIRSIELLNISMNKAEVCCVAALK</sequence>